<dbReference type="Pfam" id="PF02518">
    <property type="entry name" value="HATPase_c"/>
    <property type="match status" value="1"/>
</dbReference>
<comment type="caution">
    <text evidence="14">The sequence shown here is derived from an EMBL/GenBank/DDBJ whole genome shotgun (WGS) entry which is preliminary data.</text>
</comment>
<dbReference type="Pfam" id="PF00512">
    <property type="entry name" value="HisKA"/>
    <property type="match status" value="1"/>
</dbReference>
<dbReference type="PROSITE" id="PS50885">
    <property type="entry name" value="HAMP"/>
    <property type="match status" value="1"/>
</dbReference>
<evidence type="ECO:0000313" key="15">
    <source>
        <dbReference type="Proteomes" id="UP001596297"/>
    </source>
</evidence>
<dbReference type="GO" id="GO:0016301">
    <property type="term" value="F:kinase activity"/>
    <property type="evidence" value="ECO:0007669"/>
    <property type="project" value="UniProtKB-KW"/>
</dbReference>
<evidence type="ECO:0000259" key="13">
    <source>
        <dbReference type="PROSITE" id="PS50885"/>
    </source>
</evidence>
<feature type="transmembrane region" description="Helical" evidence="11">
    <location>
        <begin position="12"/>
        <end position="33"/>
    </location>
</feature>
<dbReference type="SUPFAM" id="SSF47384">
    <property type="entry name" value="Homodimeric domain of signal transducing histidine kinase"/>
    <property type="match status" value="1"/>
</dbReference>
<dbReference type="InterPro" id="IPR005467">
    <property type="entry name" value="His_kinase_dom"/>
</dbReference>
<dbReference type="InterPro" id="IPR036097">
    <property type="entry name" value="HisK_dim/P_sf"/>
</dbReference>
<dbReference type="InterPro" id="IPR003594">
    <property type="entry name" value="HATPase_dom"/>
</dbReference>
<evidence type="ECO:0000256" key="11">
    <source>
        <dbReference type="SAM" id="Phobius"/>
    </source>
</evidence>
<protein>
    <recommendedName>
        <fullName evidence="3">histidine kinase</fullName>
        <ecNumber evidence="3">2.7.13.3</ecNumber>
    </recommendedName>
</protein>
<evidence type="ECO:0000256" key="10">
    <source>
        <dbReference type="SAM" id="MobiDB-lite"/>
    </source>
</evidence>
<dbReference type="PANTHER" id="PTHR45436">
    <property type="entry name" value="SENSOR HISTIDINE KINASE YKOH"/>
    <property type="match status" value="1"/>
</dbReference>
<dbReference type="RefSeq" id="WP_380082755.1">
    <property type="nucleotide sequence ID" value="NZ_JBHSWD010000001.1"/>
</dbReference>
<evidence type="ECO:0000313" key="14">
    <source>
        <dbReference type="EMBL" id="MFC6591745.1"/>
    </source>
</evidence>
<dbReference type="SMART" id="SM00304">
    <property type="entry name" value="HAMP"/>
    <property type="match status" value="1"/>
</dbReference>
<gene>
    <name evidence="14" type="ORF">ACFP81_06770</name>
</gene>
<evidence type="ECO:0000256" key="1">
    <source>
        <dbReference type="ARBA" id="ARBA00000085"/>
    </source>
</evidence>
<dbReference type="Gene3D" id="3.30.565.10">
    <property type="entry name" value="Histidine kinase-like ATPase, C-terminal domain"/>
    <property type="match status" value="1"/>
</dbReference>
<keyword evidence="11" id="KW-0472">Membrane</keyword>
<dbReference type="PANTHER" id="PTHR45436:SF5">
    <property type="entry name" value="SENSOR HISTIDINE KINASE TRCS"/>
    <property type="match status" value="1"/>
</dbReference>
<evidence type="ECO:0000256" key="2">
    <source>
        <dbReference type="ARBA" id="ARBA00004370"/>
    </source>
</evidence>
<keyword evidence="8 11" id="KW-1133">Transmembrane helix</keyword>
<keyword evidence="6 11" id="KW-0812">Transmembrane</keyword>
<dbReference type="Pfam" id="PF00672">
    <property type="entry name" value="HAMP"/>
    <property type="match status" value="1"/>
</dbReference>
<dbReference type="EC" id="2.7.13.3" evidence="3"/>
<evidence type="ECO:0000259" key="12">
    <source>
        <dbReference type="PROSITE" id="PS50109"/>
    </source>
</evidence>
<dbReference type="SMART" id="SM00388">
    <property type="entry name" value="HisKA"/>
    <property type="match status" value="1"/>
</dbReference>
<dbReference type="InterPro" id="IPR050428">
    <property type="entry name" value="TCS_sensor_his_kinase"/>
</dbReference>
<keyword evidence="4" id="KW-0597">Phosphoprotein</keyword>
<feature type="region of interest" description="Disordered" evidence="10">
    <location>
        <begin position="338"/>
        <end position="361"/>
    </location>
</feature>
<feature type="compositionally biased region" description="Pro residues" evidence="10">
    <location>
        <begin position="351"/>
        <end position="361"/>
    </location>
</feature>
<keyword evidence="15" id="KW-1185">Reference proteome</keyword>
<dbReference type="InterPro" id="IPR036890">
    <property type="entry name" value="HATPase_C_sf"/>
</dbReference>
<comment type="catalytic activity">
    <reaction evidence="1">
        <text>ATP + protein L-histidine = ADP + protein N-phospho-L-histidine.</text>
        <dbReference type="EC" id="2.7.13.3"/>
    </reaction>
</comment>
<evidence type="ECO:0000256" key="5">
    <source>
        <dbReference type="ARBA" id="ARBA00022679"/>
    </source>
</evidence>
<feature type="domain" description="Histidine kinase" evidence="12">
    <location>
        <begin position="135"/>
        <end position="283"/>
    </location>
</feature>
<evidence type="ECO:0000256" key="8">
    <source>
        <dbReference type="ARBA" id="ARBA00022989"/>
    </source>
</evidence>
<dbReference type="InterPro" id="IPR003660">
    <property type="entry name" value="HAMP_dom"/>
</dbReference>
<evidence type="ECO:0000256" key="7">
    <source>
        <dbReference type="ARBA" id="ARBA00022777"/>
    </source>
</evidence>
<dbReference type="Gene3D" id="6.10.340.10">
    <property type="match status" value="1"/>
</dbReference>
<proteinExistence type="predicted"/>
<evidence type="ECO:0000256" key="6">
    <source>
        <dbReference type="ARBA" id="ARBA00022692"/>
    </source>
</evidence>
<name>A0ABW1YDW6_9DEIO</name>
<evidence type="ECO:0000256" key="9">
    <source>
        <dbReference type="ARBA" id="ARBA00023012"/>
    </source>
</evidence>
<keyword evidence="5" id="KW-0808">Transferase</keyword>
<reference evidence="15" key="1">
    <citation type="journal article" date="2019" name="Int. J. Syst. Evol. Microbiol.">
        <title>The Global Catalogue of Microorganisms (GCM) 10K type strain sequencing project: providing services to taxonomists for standard genome sequencing and annotation.</title>
        <authorList>
            <consortium name="The Broad Institute Genomics Platform"/>
            <consortium name="The Broad Institute Genome Sequencing Center for Infectious Disease"/>
            <person name="Wu L."/>
            <person name="Ma J."/>
        </authorList>
    </citation>
    <scope>NUCLEOTIDE SEQUENCE [LARGE SCALE GENOMIC DNA]</scope>
    <source>
        <strain evidence="15">CGMCC 1.15772</strain>
    </source>
</reference>
<dbReference type="CDD" id="cd00082">
    <property type="entry name" value="HisKA"/>
    <property type="match status" value="1"/>
</dbReference>
<dbReference type="SUPFAM" id="SSF55874">
    <property type="entry name" value="ATPase domain of HSP90 chaperone/DNA topoisomerase II/histidine kinase"/>
    <property type="match status" value="1"/>
</dbReference>
<accession>A0ABW1YDW6</accession>
<evidence type="ECO:0000256" key="4">
    <source>
        <dbReference type="ARBA" id="ARBA00022553"/>
    </source>
</evidence>
<dbReference type="Proteomes" id="UP001596297">
    <property type="component" value="Unassembled WGS sequence"/>
</dbReference>
<sequence length="361" mass="38795">MPLSVRPGTYLWGRTLVTVSVLSSIYGGQPVLLTVATEARSLSEAQQAFRRALWWWLPAALLLSLVLGWTVAGRLLRPVSELERAARAAGEGADLRRPLPYAGTPGELGRLSSTLQTTFAQLADARERERDFARAAAHDLRSPLAALTARVQGSLARPRSPERYRQDLEEIGHDLSRLSDLTAHLLTLSRDPAALERASVDLGELAANAVDRARELGGPADIDLVQQASVTVMGDRVLLGQAIWNLVVNALHHGHSPITVEAGPLEDGWAAVTVHDCGPGVPPVPWRAWAKPSTAPAWNALPRQRGARTGAGAGPPGRAGFRRAAGTQQFRRLYGFSDFAAGRRTPDNPDAGPPSARPQMH</sequence>
<feature type="domain" description="HAMP" evidence="13">
    <location>
        <begin position="73"/>
        <end position="127"/>
    </location>
</feature>
<feature type="transmembrane region" description="Helical" evidence="11">
    <location>
        <begin position="53"/>
        <end position="76"/>
    </location>
</feature>
<evidence type="ECO:0000256" key="3">
    <source>
        <dbReference type="ARBA" id="ARBA00012438"/>
    </source>
</evidence>
<dbReference type="Gene3D" id="1.10.287.130">
    <property type="match status" value="1"/>
</dbReference>
<keyword evidence="9" id="KW-0902">Two-component regulatory system</keyword>
<dbReference type="EMBL" id="JBHSWD010000001">
    <property type="protein sequence ID" value="MFC6591745.1"/>
    <property type="molecule type" value="Genomic_DNA"/>
</dbReference>
<keyword evidence="7 14" id="KW-0418">Kinase</keyword>
<dbReference type="InterPro" id="IPR003661">
    <property type="entry name" value="HisK_dim/P_dom"/>
</dbReference>
<comment type="subcellular location">
    <subcellularLocation>
        <location evidence="2">Membrane</location>
    </subcellularLocation>
</comment>
<dbReference type="PROSITE" id="PS50109">
    <property type="entry name" value="HIS_KIN"/>
    <property type="match status" value="1"/>
</dbReference>
<organism evidence="14 15">
    <name type="scientific">Deinococcus lacus</name>
    <dbReference type="NCBI Taxonomy" id="392561"/>
    <lineage>
        <taxon>Bacteria</taxon>
        <taxon>Thermotogati</taxon>
        <taxon>Deinococcota</taxon>
        <taxon>Deinococci</taxon>
        <taxon>Deinococcales</taxon>
        <taxon>Deinococcaceae</taxon>
        <taxon>Deinococcus</taxon>
    </lineage>
</organism>